<name>A0AAJ5YQB5_9BASI</name>
<gene>
    <name evidence="2" type="ORF">MYAM1_001252</name>
</gene>
<feature type="compositionally biased region" description="Basic and acidic residues" evidence="1">
    <location>
        <begin position="186"/>
        <end position="210"/>
    </location>
</feature>
<dbReference type="AlphaFoldDB" id="A0AAJ5YQB5"/>
<sequence>MFLLYVHNLTKAGAKALAVGSSTKKAGTDSSVPRRSLTTIAKLEHARRRLMSSFVRGEIVGDSSLLESKKDKAPSEKAVKPHKVGLTKDTVHCMDSKSQTKESVVEPEVKSDINASGKKEKRKNRMKEKNQVNADDRIPKKDKEKKHSDRPRKEKSRNADPATNKSDVHHGESTESATRKRKRNGDKHTEMQHDISSKVKTERGDVADAKLKKKLRKERKKAKREAR</sequence>
<dbReference type="EMBL" id="CP119943">
    <property type="protein sequence ID" value="WFC98524.1"/>
    <property type="molecule type" value="Genomic_DNA"/>
</dbReference>
<protein>
    <submittedName>
        <fullName evidence="2">Uncharacterized protein</fullName>
    </submittedName>
</protein>
<feature type="compositionally biased region" description="Basic and acidic residues" evidence="1">
    <location>
        <begin position="127"/>
        <end position="147"/>
    </location>
</feature>
<accession>A0AAJ5YQB5</accession>
<evidence type="ECO:0000313" key="3">
    <source>
        <dbReference type="Proteomes" id="UP001219567"/>
    </source>
</evidence>
<feature type="compositionally biased region" description="Basic residues" evidence="1">
    <location>
        <begin position="211"/>
        <end position="227"/>
    </location>
</feature>
<feature type="compositionally biased region" description="Basic and acidic residues" evidence="1">
    <location>
        <begin position="89"/>
        <end position="111"/>
    </location>
</feature>
<proteinExistence type="predicted"/>
<keyword evidence="3" id="KW-1185">Reference proteome</keyword>
<feature type="compositionally biased region" description="Basic and acidic residues" evidence="1">
    <location>
        <begin position="67"/>
        <end position="79"/>
    </location>
</feature>
<evidence type="ECO:0000313" key="2">
    <source>
        <dbReference type="EMBL" id="WFC98524.1"/>
    </source>
</evidence>
<reference evidence="2 3" key="1">
    <citation type="submission" date="2023-03" db="EMBL/GenBank/DDBJ databases">
        <title>Mating type loci evolution in Malassezia.</title>
        <authorList>
            <person name="Coelho M.A."/>
        </authorList>
    </citation>
    <scope>NUCLEOTIDE SEQUENCE [LARGE SCALE GENOMIC DNA]</scope>
    <source>
        <strain evidence="2 3">CBS 9725</strain>
    </source>
</reference>
<dbReference type="Proteomes" id="UP001219567">
    <property type="component" value="Chromosome 1"/>
</dbReference>
<feature type="region of interest" description="Disordered" evidence="1">
    <location>
        <begin position="63"/>
        <end position="227"/>
    </location>
</feature>
<organism evidence="2 3">
    <name type="scientific">Malassezia yamatoensis</name>
    <dbReference type="NCBI Taxonomy" id="253288"/>
    <lineage>
        <taxon>Eukaryota</taxon>
        <taxon>Fungi</taxon>
        <taxon>Dikarya</taxon>
        <taxon>Basidiomycota</taxon>
        <taxon>Ustilaginomycotina</taxon>
        <taxon>Malasseziomycetes</taxon>
        <taxon>Malasseziales</taxon>
        <taxon>Malasseziaceae</taxon>
        <taxon>Malassezia</taxon>
    </lineage>
</organism>
<evidence type="ECO:0000256" key="1">
    <source>
        <dbReference type="SAM" id="MobiDB-lite"/>
    </source>
</evidence>